<dbReference type="SUPFAM" id="SSF74650">
    <property type="entry name" value="Galactose mutarotase-like"/>
    <property type="match status" value="1"/>
</dbReference>
<accession>A0A3D2X7F6</accession>
<sequence>RATIDNDMYKKEDWMNKYYIQKSSEQTEYFRYEAAQDKVIVSIGKYFSCYNQSWGFECDFEYTVYSCGQVKVNLHGKAIQNGKLEPAFLPRIGIIMKGNKELQHAVWYGRGPGENYADSKEASIMGVYSSSVDEMGTNYVFPQENGHREEVRWFGIGDGDKTLLCKAEIPLGLNLANYTDDSLENAKHPFQIQRAEDVIIHMDYVQSGLGSNSCGEEQQEEFKVKLQDFTMAFMLQVVPCGEEVKEAKRHYLD</sequence>
<evidence type="ECO:0000256" key="2">
    <source>
        <dbReference type="ARBA" id="ARBA00012756"/>
    </source>
</evidence>
<dbReference type="InterPro" id="IPR050347">
    <property type="entry name" value="Bact_Beta-galactosidase"/>
</dbReference>
<gene>
    <name evidence="6" type="ORF">DHW61_07670</name>
</gene>
<dbReference type="EC" id="3.2.1.23" evidence="2"/>
<name>A0A3D2X7F6_9FIRM</name>
<proteinExistence type="predicted"/>
<dbReference type="Gene3D" id="2.70.98.10">
    <property type="match status" value="1"/>
</dbReference>
<dbReference type="PANTHER" id="PTHR46323:SF2">
    <property type="entry name" value="BETA-GALACTOSIDASE"/>
    <property type="match status" value="1"/>
</dbReference>
<keyword evidence="3 6" id="KW-0378">Hydrolase</keyword>
<feature type="domain" description="Beta galactosidase small chain/" evidence="5">
    <location>
        <begin position="1"/>
        <end position="236"/>
    </location>
</feature>
<dbReference type="Pfam" id="PF02929">
    <property type="entry name" value="Bgal_small_N"/>
    <property type="match status" value="1"/>
</dbReference>
<evidence type="ECO:0000313" key="6">
    <source>
        <dbReference type="EMBL" id="HCL02278.1"/>
    </source>
</evidence>
<dbReference type="SMART" id="SM01038">
    <property type="entry name" value="Bgal_small_N"/>
    <property type="match status" value="1"/>
</dbReference>
<feature type="non-terminal residue" evidence="6">
    <location>
        <position position="1"/>
    </location>
</feature>
<comment type="catalytic activity">
    <reaction evidence="1">
        <text>Hydrolysis of terminal non-reducing beta-D-galactose residues in beta-D-galactosides.</text>
        <dbReference type="EC" id="3.2.1.23"/>
    </reaction>
</comment>
<dbReference type="GO" id="GO:0030246">
    <property type="term" value="F:carbohydrate binding"/>
    <property type="evidence" value="ECO:0007669"/>
    <property type="project" value="InterPro"/>
</dbReference>
<evidence type="ECO:0000256" key="1">
    <source>
        <dbReference type="ARBA" id="ARBA00001412"/>
    </source>
</evidence>
<dbReference type="GO" id="GO:0004565">
    <property type="term" value="F:beta-galactosidase activity"/>
    <property type="evidence" value="ECO:0007669"/>
    <property type="project" value="UniProtKB-EC"/>
</dbReference>
<keyword evidence="4" id="KW-0326">Glycosidase</keyword>
<comment type="caution">
    <text evidence="6">The sequence shown here is derived from an EMBL/GenBank/DDBJ whole genome shotgun (WGS) entry which is preliminary data.</text>
</comment>
<dbReference type="Proteomes" id="UP000262969">
    <property type="component" value="Unassembled WGS sequence"/>
</dbReference>
<evidence type="ECO:0000313" key="7">
    <source>
        <dbReference type="Proteomes" id="UP000262969"/>
    </source>
</evidence>
<dbReference type="PANTHER" id="PTHR46323">
    <property type="entry name" value="BETA-GALACTOSIDASE"/>
    <property type="match status" value="1"/>
</dbReference>
<evidence type="ECO:0000259" key="5">
    <source>
        <dbReference type="SMART" id="SM01038"/>
    </source>
</evidence>
<dbReference type="GO" id="GO:0009341">
    <property type="term" value="C:beta-galactosidase complex"/>
    <property type="evidence" value="ECO:0007669"/>
    <property type="project" value="InterPro"/>
</dbReference>
<organism evidence="6 7">
    <name type="scientific">Lachnoclostridium phytofermentans</name>
    <dbReference type="NCBI Taxonomy" id="66219"/>
    <lineage>
        <taxon>Bacteria</taxon>
        <taxon>Bacillati</taxon>
        <taxon>Bacillota</taxon>
        <taxon>Clostridia</taxon>
        <taxon>Lachnospirales</taxon>
        <taxon>Lachnospiraceae</taxon>
    </lineage>
</organism>
<dbReference type="InterPro" id="IPR004199">
    <property type="entry name" value="B-gal_small/dom_5"/>
</dbReference>
<dbReference type="AlphaFoldDB" id="A0A3D2X7F6"/>
<reference evidence="6 7" key="1">
    <citation type="journal article" date="2018" name="Nat. Biotechnol.">
        <title>A standardized bacterial taxonomy based on genome phylogeny substantially revises the tree of life.</title>
        <authorList>
            <person name="Parks D.H."/>
            <person name="Chuvochina M."/>
            <person name="Waite D.W."/>
            <person name="Rinke C."/>
            <person name="Skarshewski A."/>
            <person name="Chaumeil P.A."/>
            <person name="Hugenholtz P."/>
        </authorList>
    </citation>
    <scope>NUCLEOTIDE SEQUENCE [LARGE SCALE GENOMIC DNA]</scope>
    <source>
        <strain evidence="6">UBA11728</strain>
    </source>
</reference>
<dbReference type="InterPro" id="IPR011013">
    <property type="entry name" value="Gal_mutarotase_sf_dom"/>
</dbReference>
<dbReference type="EMBL" id="DPVV01000255">
    <property type="protein sequence ID" value="HCL02278.1"/>
    <property type="molecule type" value="Genomic_DNA"/>
</dbReference>
<evidence type="ECO:0000256" key="3">
    <source>
        <dbReference type="ARBA" id="ARBA00022801"/>
    </source>
</evidence>
<evidence type="ECO:0000256" key="4">
    <source>
        <dbReference type="ARBA" id="ARBA00023295"/>
    </source>
</evidence>
<protein>
    <recommendedName>
        <fullName evidence="2">beta-galactosidase</fullName>
        <ecNumber evidence="2">3.2.1.23</ecNumber>
    </recommendedName>
</protein>
<dbReference type="GO" id="GO:0005990">
    <property type="term" value="P:lactose catabolic process"/>
    <property type="evidence" value="ECO:0007669"/>
    <property type="project" value="TreeGrafter"/>
</dbReference>
<dbReference type="InterPro" id="IPR014718">
    <property type="entry name" value="GH-type_carb-bd"/>
</dbReference>